<gene>
    <name evidence="4" type="ORF">MPUL_42780</name>
</gene>
<evidence type="ECO:0000256" key="1">
    <source>
        <dbReference type="ARBA" id="ARBA00022723"/>
    </source>
</evidence>
<reference evidence="4 5" key="1">
    <citation type="journal article" date="2019" name="Emerg. Microbes Infect.">
        <title>Comprehensive subspecies identification of 175 nontuberculous mycobacteria species based on 7547 genomic profiles.</title>
        <authorList>
            <person name="Matsumoto Y."/>
            <person name="Kinjo T."/>
            <person name="Motooka D."/>
            <person name="Nabeya D."/>
            <person name="Jung N."/>
            <person name="Uechi K."/>
            <person name="Horii T."/>
            <person name="Iida T."/>
            <person name="Fujita J."/>
            <person name="Nakamura S."/>
        </authorList>
    </citation>
    <scope>NUCLEOTIDE SEQUENCE [LARGE SCALE GENOMIC DNA]</scope>
    <source>
        <strain evidence="4 5">JCM 6370</strain>
    </source>
</reference>
<dbReference type="GO" id="GO:0008168">
    <property type="term" value="F:methyltransferase activity"/>
    <property type="evidence" value="ECO:0007669"/>
    <property type="project" value="InterPro"/>
</dbReference>
<keyword evidence="2" id="KW-0460">Magnesium</keyword>
<dbReference type="EMBL" id="AP022599">
    <property type="protein sequence ID" value="BBY83120.1"/>
    <property type="molecule type" value="Genomic_DNA"/>
</dbReference>
<accession>A0A7I7UQ28</accession>
<evidence type="ECO:0000256" key="3">
    <source>
        <dbReference type="SAM" id="MobiDB-lite"/>
    </source>
</evidence>
<evidence type="ECO:0000313" key="4">
    <source>
        <dbReference type="EMBL" id="BBY83120.1"/>
    </source>
</evidence>
<sequence length="413" mass="45269">MTPAIPTTKAKEDTTTARRGPNLPLMGEVCHGDGGDDYGRGVNRAHVSDVAVPESSIVVRPEPIESESYTASSRLQAAGLRPAIALFETAASEVPLPAAPQPIVIADYGAATGHNSLLPICSAVRAIRKRTRLDHSVLVAHTDVPDNDFSALFRTLTEDPDSYLHEDANTFPTAVGRSFYEQILPTSSVHLGWSSWAVQWLRRVPVPIPDHVHMAYSASDDVRAAYVKQGADDWLAFIACRGRELRRGGRLVVMTMAVDDAGEFGYRPLLKALVDALNELAGQQLISAEEVHRMCLPIVGRSKADFLAPFAPKGRFEQLEIEHLEVFDAEDRFWNQYQTNSDSALFGRQWAAFLRAAVLPTLARALDSGLADPRVPDFLDRMEAAVAERVAAAPEQMQIPMAHVVLTKRPKVH</sequence>
<proteinExistence type="predicted"/>
<dbReference type="Proteomes" id="UP000467252">
    <property type="component" value="Chromosome"/>
</dbReference>
<protein>
    <recommendedName>
        <fullName evidence="6">SAM-dependent methyltransferase</fullName>
    </recommendedName>
</protein>
<evidence type="ECO:0000256" key="2">
    <source>
        <dbReference type="ARBA" id="ARBA00022842"/>
    </source>
</evidence>
<keyword evidence="5" id="KW-1185">Reference proteome</keyword>
<name>A0A7I7UQ28_MYCPV</name>
<dbReference type="Gene3D" id="3.40.50.150">
    <property type="entry name" value="Vaccinia Virus protein VP39"/>
    <property type="match status" value="1"/>
</dbReference>
<organism evidence="4 5">
    <name type="scientific">Mycolicibacterium pulveris</name>
    <name type="common">Mycobacterium pulveris</name>
    <dbReference type="NCBI Taxonomy" id="36813"/>
    <lineage>
        <taxon>Bacteria</taxon>
        <taxon>Bacillati</taxon>
        <taxon>Actinomycetota</taxon>
        <taxon>Actinomycetes</taxon>
        <taxon>Mycobacteriales</taxon>
        <taxon>Mycobacteriaceae</taxon>
        <taxon>Mycolicibacterium</taxon>
    </lineage>
</organism>
<dbReference type="SUPFAM" id="SSF53335">
    <property type="entry name" value="S-adenosyl-L-methionine-dependent methyltransferases"/>
    <property type="match status" value="1"/>
</dbReference>
<dbReference type="PANTHER" id="PTHR31009">
    <property type="entry name" value="S-ADENOSYL-L-METHIONINE:CARBOXYL METHYLTRANSFERASE FAMILY PROTEIN"/>
    <property type="match status" value="1"/>
</dbReference>
<keyword evidence="1" id="KW-0479">Metal-binding</keyword>
<dbReference type="GO" id="GO:0046872">
    <property type="term" value="F:metal ion binding"/>
    <property type="evidence" value="ECO:0007669"/>
    <property type="project" value="UniProtKB-KW"/>
</dbReference>
<dbReference type="InterPro" id="IPR005299">
    <property type="entry name" value="MeTrfase_7"/>
</dbReference>
<dbReference type="InterPro" id="IPR029063">
    <property type="entry name" value="SAM-dependent_MTases_sf"/>
</dbReference>
<dbReference type="Pfam" id="PF03492">
    <property type="entry name" value="Methyltransf_7"/>
    <property type="match status" value="1"/>
</dbReference>
<evidence type="ECO:0008006" key="6">
    <source>
        <dbReference type="Google" id="ProtNLM"/>
    </source>
</evidence>
<dbReference type="Gene3D" id="1.10.1200.270">
    <property type="entry name" value="Methyltransferase, alpha-helical capping domain"/>
    <property type="match status" value="1"/>
</dbReference>
<feature type="region of interest" description="Disordered" evidence="3">
    <location>
        <begin position="1"/>
        <end position="26"/>
    </location>
</feature>
<dbReference type="AlphaFoldDB" id="A0A7I7UQ28"/>
<evidence type="ECO:0000313" key="5">
    <source>
        <dbReference type="Proteomes" id="UP000467252"/>
    </source>
</evidence>
<dbReference type="InterPro" id="IPR042086">
    <property type="entry name" value="MeTrfase_capping"/>
</dbReference>